<accession>A0A268ESP6</accession>
<proteinExistence type="predicted"/>
<dbReference type="OrthoDB" id="9795242at2"/>
<keyword evidence="1" id="KW-0805">Transcription regulation</keyword>
<evidence type="ECO:0000313" key="6">
    <source>
        <dbReference type="EMBL" id="PAD76147.1"/>
    </source>
</evidence>
<dbReference type="GO" id="GO:0003677">
    <property type="term" value="F:DNA binding"/>
    <property type="evidence" value="ECO:0007669"/>
    <property type="project" value="UniProtKB-UniRule"/>
</dbReference>
<dbReference type="AlphaFoldDB" id="A0A268ESP6"/>
<keyword evidence="2 4" id="KW-0238">DNA-binding</keyword>
<dbReference type="PRINTS" id="PR00455">
    <property type="entry name" value="HTHTETR"/>
</dbReference>
<evidence type="ECO:0000259" key="5">
    <source>
        <dbReference type="PROSITE" id="PS50977"/>
    </source>
</evidence>
<dbReference type="PANTHER" id="PTHR47506">
    <property type="entry name" value="TRANSCRIPTIONAL REGULATORY PROTEIN"/>
    <property type="match status" value="1"/>
</dbReference>
<dbReference type="Gene3D" id="1.10.357.10">
    <property type="entry name" value="Tetracycline Repressor, domain 2"/>
    <property type="match status" value="1"/>
</dbReference>
<evidence type="ECO:0000256" key="3">
    <source>
        <dbReference type="ARBA" id="ARBA00023163"/>
    </source>
</evidence>
<dbReference type="Pfam" id="PF16925">
    <property type="entry name" value="TetR_C_13"/>
    <property type="match status" value="1"/>
</dbReference>
<evidence type="ECO:0000256" key="2">
    <source>
        <dbReference type="ARBA" id="ARBA00023125"/>
    </source>
</evidence>
<comment type="caution">
    <text evidence="6">The sequence shown here is derived from an EMBL/GenBank/DDBJ whole genome shotgun (WGS) entry which is preliminary data.</text>
</comment>
<organism evidence="6 7">
    <name type="scientific">Paenibacillus campinasensis</name>
    <dbReference type="NCBI Taxonomy" id="66347"/>
    <lineage>
        <taxon>Bacteria</taxon>
        <taxon>Bacillati</taxon>
        <taxon>Bacillota</taxon>
        <taxon>Bacilli</taxon>
        <taxon>Bacillales</taxon>
        <taxon>Paenibacillaceae</taxon>
        <taxon>Paenibacillus</taxon>
    </lineage>
</organism>
<evidence type="ECO:0000256" key="4">
    <source>
        <dbReference type="PROSITE-ProRule" id="PRU00335"/>
    </source>
</evidence>
<keyword evidence="3" id="KW-0804">Transcription</keyword>
<dbReference type="Proteomes" id="UP000215596">
    <property type="component" value="Unassembled WGS sequence"/>
</dbReference>
<dbReference type="InterPro" id="IPR011075">
    <property type="entry name" value="TetR_C"/>
</dbReference>
<dbReference type="InterPro" id="IPR001647">
    <property type="entry name" value="HTH_TetR"/>
</dbReference>
<reference evidence="6 7" key="1">
    <citation type="submission" date="2017-07" db="EMBL/GenBank/DDBJ databases">
        <title>Isolation and whole genome analysis of endospore-forming bacteria from heroin.</title>
        <authorList>
            <person name="Kalinowski J."/>
            <person name="Ahrens B."/>
            <person name="Al-Dilaimi A."/>
            <person name="Winkler A."/>
            <person name="Wibberg D."/>
            <person name="Schleenbecker U."/>
            <person name="Ruckert C."/>
            <person name="Wolfel R."/>
            <person name="Grass G."/>
        </authorList>
    </citation>
    <scope>NUCLEOTIDE SEQUENCE [LARGE SCALE GENOMIC DNA]</scope>
    <source>
        <strain evidence="6 7">7537-G1</strain>
    </source>
</reference>
<feature type="domain" description="HTH tetR-type" evidence="5">
    <location>
        <begin position="6"/>
        <end position="66"/>
    </location>
</feature>
<name>A0A268ESP6_9BACL</name>
<dbReference type="RefSeq" id="WP_095265607.1">
    <property type="nucleotide sequence ID" value="NZ_NPBY01000041.1"/>
</dbReference>
<dbReference type="Gene3D" id="1.10.10.60">
    <property type="entry name" value="Homeodomain-like"/>
    <property type="match status" value="1"/>
</dbReference>
<evidence type="ECO:0000256" key="1">
    <source>
        <dbReference type="ARBA" id="ARBA00023015"/>
    </source>
</evidence>
<dbReference type="EMBL" id="NPBY01000041">
    <property type="protein sequence ID" value="PAD76147.1"/>
    <property type="molecule type" value="Genomic_DNA"/>
</dbReference>
<dbReference type="Pfam" id="PF00440">
    <property type="entry name" value="TetR_N"/>
    <property type="match status" value="1"/>
</dbReference>
<feature type="DNA-binding region" description="H-T-H motif" evidence="4">
    <location>
        <begin position="29"/>
        <end position="48"/>
    </location>
</feature>
<evidence type="ECO:0000313" key="7">
    <source>
        <dbReference type="Proteomes" id="UP000215596"/>
    </source>
</evidence>
<dbReference type="InterPro" id="IPR009057">
    <property type="entry name" value="Homeodomain-like_sf"/>
</dbReference>
<dbReference type="PANTHER" id="PTHR47506:SF10">
    <property type="entry name" value="TRANSCRIPTIONAL REGULATORY PROTEIN"/>
    <property type="match status" value="1"/>
</dbReference>
<dbReference type="InterPro" id="IPR036271">
    <property type="entry name" value="Tet_transcr_reg_TetR-rel_C_sf"/>
</dbReference>
<dbReference type="PROSITE" id="PS50977">
    <property type="entry name" value="HTH_TETR_2"/>
    <property type="match status" value="1"/>
</dbReference>
<protein>
    <recommendedName>
        <fullName evidence="5">HTH tetR-type domain-containing protein</fullName>
    </recommendedName>
</protein>
<sequence>MARPREFDRDEALDKALDLFWSKGYEKTSIQDLVDHTGVHRGSIYDTFGDKNQLFLTCLERFHGVHKDRAFQVLNTPGEPQDILERFFEELIDRAMDNDNQRRGCFITNTAMELGATDPEISARIASYLQAMEDFFLGFLQRCQPSGVLNDSLSVEEMARFLLNTRQGLYVLGKTATDRKMLEDVSKVAIHAILKPKK</sequence>
<dbReference type="SUPFAM" id="SSF46689">
    <property type="entry name" value="Homeodomain-like"/>
    <property type="match status" value="1"/>
</dbReference>
<gene>
    <name evidence="6" type="ORF">CHH67_12920</name>
</gene>
<dbReference type="SUPFAM" id="SSF48498">
    <property type="entry name" value="Tetracyclin repressor-like, C-terminal domain"/>
    <property type="match status" value="1"/>
</dbReference>